<name>A0AAQ3K4B4_9LILI</name>
<proteinExistence type="predicted"/>
<dbReference type="Proteomes" id="UP001327560">
    <property type="component" value="Chromosome 3"/>
</dbReference>
<dbReference type="InterPro" id="IPR027417">
    <property type="entry name" value="P-loop_NTPase"/>
</dbReference>
<gene>
    <name evidence="1" type="ORF">Cni_G08503</name>
</gene>
<reference evidence="1 2" key="1">
    <citation type="submission" date="2023-10" db="EMBL/GenBank/DDBJ databases">
        <title>Chromosome-scale genome assembly provides insights into flower coloration mechanisms of Canna indica.</title>
        <authorList>
            <person name="Li C."/>
        </authorList>
    </citation>
    <scope>NUCLEOTIDE SEQUENCE [LARGE SCALE GENOMIC DNA]</scope>
    <source>
        <tissue evidence="1">Flower</tissue>
    </source>
</reference>
<dbReference type="SUPFAM" id="SSF52540">
    <property type="entry name" value="P-loop containing nucleoside triphosphate hydrolases"/>
    <property type="match status" value="1"/>
</dbReference>
<evidence type="ECO:0000313" key="1">
    <source>
        <dbReference type="EMBL" id="WOK99791.1"/>
    </source>
</evidence>
<organism evidence="1 2">
    <name type="scientific">Canna indica</name>
    <name type="common">Indian-shot</name>
    <dbReference type="NCBI Taxonomy" id="4628"/>
    <lineage>
        <taxon>Eukaryota</taxon>
        <taxon>Viridiplantae</taxon>
        <taxon>Streptophyta</taxon>
        <taxon>Embryophyta</taxon>
        <taxon>Tracheophyta</taxon>
        <taxon>Spermatophyta</taxon>
        <taxon>Magnoliopsida</taxon>
        <taxon>Liliopsida</taxon>
        <taxon>Zingiberales</taxon>
        <taxon>Cannaceae</taxon>
        <taxon>Canna</taxon>
    </lineage>
</organism>
<evidence type="ECO:0000313" key="2">
    <source>
        <dbReference type="Proteomes" id="UP001327560"/>
    </source>
</evidence>
<keyword evidence="2" id="KW-1185">Reference proteome</keyword>
<sequence>MELFPQLADLDGPKSMELFPQLADLDGPKSMELFPQLAESAEKEEPIKTPSLVNKINSSIGQDPDSKILIGMLDIYGFESFKTKRCLTDMPDSKKKLSSSIPGEEKG</sequence>
<accession>A0AAQ3K4B4</accession>
<dbReference type="EMBL" id="CP136892">
    <property type="protein sequence ID" value="WOK99791.1"/>
    <property type="molecule type" value="Genomic_DNA"/>
</dbReference>
<protein>
    <submittedName>
        <fullName evidence="1">Uncharacterized protein</fullName>
    </submittedName>
</protein>
<dbReference type="AlphaFoldDB" id="A0AAQ3K4B4"/>